<keyword evidence="13" id="KW-1185">Reference proteome</keyword>
<evidence type="ECO:0000256" key="2">
    <source>
        <dbReference type="ARBA" id="ARBA00004167"/>
    </source>
</evidence>
<comment type="subcellular location">
    <subcellularLocation>
        <location evidence="2">Membrane</location>
        <topology evidence="2">Single-pass membrane protein</topology>
    </subcellularLocation>
</comment>
<evidence type="ECO:0000256" key="5">
    <source>
        <dbReference type="ARBA" id="ARBA00022723"/>
    </source>
</evidence>
<gene>
    <name evidence="12" type="ORF">ACJIZ3_023451</name>
</gene>
<feature type="binding site" description="axial binding residue" evidence="9">
    <location>
        <position position="434"/>
    </location>
    <ligand>
        <name>heme</name>
        <dbReference type="ChEBI" id="CHEBI:30413"/>
    </ligand>
    <ligandPart>
        <name>Fe</name>
        <dbReference type="ChEBI" id="CHEBI:18248"/>
    </ligandPart>
</feature>
<dbReference type="InterPro" id="IPR001128">
    <property type="entry name" value="Cyt_P450"/>
</dbReference>
<dbReference type="GO" id="GO:0046872">
    <property type="term" value="F:metal ion binding"/>
    <property type="evidence" value="ECO:0007669"/>
    <property type="project" value="UniProtKB-KW"/>
</dbReference>
<keyword evidence="6 10" id="KW-0560">Oxidoreductase</keyword>
<sequence length="494" mass="56833">MMLLLLLFLVPLLLLCKNKFFIRVSKLPPGPNLLQFLWNISQFGKEPHIAFKKLAKIYGPLISIRLGGQFMVIASSPAIAKEILRTNDKILSGRYMPSTYYAIPRVIKSSMTMSKECNTTWKFLRGVSQHFIFSSRAVDSKGEIRKDKVTQMLNYLAEKECQVVKLDDIVTATVSNIVTSVLASRNLYDIRSGEGHEIKHDQKVKALINEIVEAVASPGLTDLFPILRSVDFWSKRNAMVLHRKVMYVWKDIIDERRSIRHENNRNISTRDFLDVLLENAFLDDQISLLFTELLIAGTDSTIITIIWLMVELIRNQEILHKVRHEIKQAFEGNTINESVLSGSKYFQACIKETLRLHIPGPFLVPHRAIEKCKIDNYIIPKDSMILVNAWAIQVDPNNWKEALVFKPERFLDSKIDFRGTHFEFIPFSAGQRMCPGFNMGFRNIQLVVACLVHYFDWSLPNGLAPNKLDTNDKFVTTLKREKPLCLIPTPRKKW</sequence>
<protein>
    <recommendedName>
        <fullName evidence="14">Cytochrome P450</fullName>
    </recommendedName>
</protein>
<keyword evidence="4 9" id="KW-0349">Heme</keyword>
<dbReference type="Pfam" id="PF00067">
    <property type="entry name" value="p450"/>
    <property type="match status" value="1"/>
</dbReference>
<dbReference type="InterPro" id="IPR036396">
    <property type="entry name" value="Cyt_P450_sf"/>
</dbReference>
<comment type="caution">
    <text evidence="12">The sequence shown here is derived from an EMBL/GenBank/DDBJ whole genome shotgun (WGS) entry which is preliminary data.</text>
</comment>
<dbReference type="InterPro" id="IPR017972">
    <property type="entry name" value="Cyt_P450_CS"/>
</dbReference>
<evidence type="ECO:0000256" key="7">
    <source>
        <dbReference type="ARBA" id="ARBA00023004"/>
    </source>
</evidence>
<feature type="chain" id="PRO_5044838662" description="Cytochrome P450" evidence="11">
    <location>
        <begin position="17"/>
        <end position="494"/>
    </location>
</feature>
<feature type="signal peptide" evidence="11">
    <location>
        <begin position="1"/>
        <end position="16"/>
    </location>
</feature>
<reference evidence="12 13" key="1">
    <citation type="submission" date="2024-12" db="EMBL/GenBank/DDBJ databases">
        <title>The unique morphological basis and parallel evolutionary history of personate flowers in Penstemon.</title>
        <authorList>
            <person name="Depatie T.H."/>
            <person name="Wessinger C.A."/>
        </authorList>
    </citation>
    <scope>NUCLEOTIDE SEQUENCE [LARGE SCALE GENOMIC DNA]</scope>
    <source>
        <strain evidence="12">WTNN_2</strain>
        <tissue evidence="12">Leaf</tissue>
    </source>
</reference>
<accession>A0ABD3TQ58</accession>
<dbReference type="PANTHER" id="PTHR47950">
    <property type="entry name" value="CYTOCHROME P450, FAMILY 76, SUBFAMILY C, POLYPEPTIDE 5-RELATED"/>
    <property type="match status" value="1"/>
</dbReference>
<dbReference type="PANTHER" id="PTHR47950:SF49">
    <property type="entry name" value="CYTOCHROME P450"/>
    <property type="match status" value="1"/>
</dbReference>
<dbReference type="Gene3D" id="1.10.630.10">
    <property type="entry name" value="Cytochrome P450"/>
    <property type="match status" value="1"/>
</dbReference>
<name>A0ABD3TQ58_9LAMI</name>
<dbReference type="SUPFAM" id="SSF48264">
    <property type="entry name" value="Cytochrome P450"/>
    <property type="match status" value="1"/>
</dbReference>
<evidence type="ECO:0008006" key="14">
    <source>
        <dbReference type="Google" id="ProtNLM"/>
    </source>
</evidence>
<evidence type="ECO:0000256" key="9">
    <source>
        <dbReference type="PIRSR" id="PIRSR602401-1"/>
    </source>
</evidence>
<evidence type="ECO:0000256" key="6">
    <source>
        <dbReference type="ARBA" id="ARBA00023002"/>
    </source>
</evidence>
<dbReference type="GO" id="GO:0004497">
    <property type="term" value="F:monooxygenase activity"/>
    <property type="evidence" value="ECO:0007669"/>
    <property type="project" value="UniProtKB-KW"/>
</dbReference>
<comment type="cofactor">
    <cofactor evidence="1 9">
        <name>heme</name>
        <dbReference type="ChEBI" id="CHEBI:30413"/>
    </cofactor>
</comment>
<evidence type="ECO:0000313" key="12">
    <source>
        <dbReference type="EMBL" id="KAL3838860.1"/>
    </source>
</evidence>
<evidence type="ECO:0000256" key="10">
    <source>
        <dbReference type="RuleBase" id="RU000461"/>
    </source>
</evidence>
<proteinExistence type="inferred from homology"/>
<keyword evidence="5 9" id="KW-0479">Metal-binding</keyword>
<evidence type="ECO:0000256" key="11">
    <source>
        <dbReference type="SAM" id="SignalP"/>
    </source>
</evidence>
<evidence type="ECO:0000313" key="13">
    <source>
        <dbReference type="Proteomes" id="UP001634393"/>
    </source>
</evidence>
<evidence type="ECO:0000256" key="4">
    <source>
        <dbReference type="ARBA" id="ARBA00022617"/>
    </source>
</evidence>
<dbReference type="PROSITE" id="PS00086">
    <property type="entry name" value="CYTOCHROME_P450"/>
    <property type="match status" value="1"/>
</dbReference>
<dbReference type="PRINTS" id="PR00385">
    <property type="entry name" value="P450"/>
</dbReference>
<evidence type="ECO:0000256" key="1">
    <source>
        <dbReference type="ARBA" id="ARBA00001971"/>
    </source>
</evidence>
<keyword evidence="7 9" id="KW-0408">Iron</keyword>
<dbReference type="Proteomes" id="UP001634393">
    <property type="component" value="Unassembled WGS sequence"/>
</dbReference>
<dbReference type="PRINTS" id="PR00463">
    <property type="entry name" value="EP450I"/>
</dbReference>
<dbReference type="InterPro" id="IPR002401">
    <property type="entry name" value="Cyt_P450_E_grp-I"/>
</dbReference>
<dbReference type="EMBL" id="JBJXBP010000003">
    <property type="protein sequence ID" value="KAL3838860.1"/>
    <property type="molecule type" value="Genomic_DNA"/>
</dbReference>
<evidence type="ECO:0000256" key="3">
    <source>
        <dbReference type="ARBA" id="ARBA00010617"/>
    </source>
</evidence>
<organism evidence="12 13">
    <name type="scientific">Penstemon smallii</name>
    <dbReference type="NCBI Taxonomy" id="265156"/>
    <lineage>
        <taxon>Eukaryota</taxon>
        <taxon>Viridiplantae</taxon>
        <taxon>Streptophyta</taxon>
        <taxon>Embryophyta</taxon>
        <taxon>Tracheophyta</taxon>
        <taxon>Spermatophyta</taxon>
        <taxon>Magnoliopsida</taxon>
        <taxon>eudicotyledons</taxon>
        <taxon>Gunneridae</taxon>
        <taxon>Pentapetalae</taxon>
        <taxon>asterids</taxon>
        <taxon>lamiids</taxon>
        <taxon>Lamiales</taxon>
        <taxon>Plantaginaceae</taxon>
        <taxon>Cheloneae</taxon>
        <taxon>Penstemon</taxon>
    </lineage>
</organism>
<comment type="similarity">
    <text evidence="3 10">Belongs to the cytochrome P450 family.</text>
</comment>
<keyword evidence="11" id="KW-0732">Signal</keyword>
<dbReference type="AlphaFoldDB" id="A0ABD3TQ58"/>
<keyword evidence="8 10" id="KW-0503">Monooxygenase</keyword>
<evidence type="ECO:0000256" key="8">
    <source>
        <dbReference type="ARBA" id="ARBA00023033"/>
    </source>
</evidence>
<dbReference type="GO" id="GO:0016020">
    <property type="term" value="C:membrane"/>
    <property type="evidence" value="ECO:0007669"/>
    <property type="project" value="UniProtKB-SubCell"/>
</dbReference>